<gene>
    <name evidence="1" type="ORF">DDZ16_20075</name>
</gene>
<dbReference type="EMBL" id="QEWP01000032">
    <property type="protein sequence ID" value="PWD97589.1"/>
    <property type="molecule type" value="Genomic_DNA"/>
</dbReference>
<keyword evidence="2" id="KW-1185">Reference proteome</keyword>
<evidence type="ECO:0000313" key="2">
    <source>
        <dbReference type="Proteomes" id="UP000244956"/>
    </source>
</evidence>
<dbReference type="OrthoDB" id="1118142at2"/>
<dbReference type="Gene3D" id="2.40.160.20">
    <property type="match status" value="1"/>
</dbReference>
<dbReference type="AlphaFoldDB" id="A0A2U2B3F1"/>
<proteinExistence type="predicted"/>
<protein>
    <recommendedName>
        <fullName evidence="3">Outer membrane protein beta-barrel domain-containing protein</fullName>
    </recommendedName>
</protein>
<comment type="caution">
    <text evidence="1">The sequence shown here is derived from an EMBL/GenBank/DDBJ whole genome shotgun (WGS) entry which is preliminary data.</text>
</comment>
<accession>A0A2U2B3F1</accession>
<evidence type="ECO:0008006" key="3">
    <source>
        <dbReference type="Google" id="ProtNLM"/>
    </source>
</evidence>
<sequence length="244" mass="27367">MSITPKGGYNMFFGDLVDESRGSFSVGVLADRELSPLFSARAQLIGGKMQGAQTVPSSGLVYASFDNVYAEFSLGGTYKPLNHIMGYFKQRTFQPYAHFNAGMVYYSATEYWGEGGSGPTDEEWRSASEIAPVISMGGGASIWINPIISANLELSGAMPFTDKMDVHDVWYAGHDWQTETNPQTTNPNDFYYTFTVGVKIILQDSKLKNDPRYNRKSYLKTRSYYQSKARRKPSRRKSSGFLFF</sequence>
<organism evidence="1 2">
    <name type="scientific">Marinilabilia rubra</name>
    <dbReference type="NCBI Taxonomy" id="2162893"/>
    <lineage>
        <taxon>Bacteria</taxon>
        <taxon>Pseudomonadati</taxon>
        <taxon>Bacteroidota</taxon>
        <taxon>Bacteroidia</taxon>
        <taxon>Marinilabiliales</taxon>
        <taxon>Marinilabiliaceae</taxon>
        <taxon>Marinilabilia</taxon>
    </lineage>
</organism>
<evidence type="ECO:0000313" key="1">
    <source>
        <dbReference type="EMBL" id="PWD97589.1"/>
    </source>
</evidence>
<name>A0A2U2B3F1_9BACT</name>
<reference evidence="1 2" key="1">
    <citation type="submission" date="2018-05" db="EMBL/GenBank/DDBJ databases">
        <title>Marinilabilia rubrum sp. nov., isolated from saltern sediment.</title>
        <authorList>
            <person name="Zhang R."/>
        </authorList>
    </citation>
    <scope>NUCLEOTIDE SEQUENCE [LARGE SCALE GENOMIC DNA]</scope>
    <source>
        <strain evidence="1 2">WTE16</strain>
    </source>
</reference>
<dbReference type="Proteomes" id="UP000244956">
    <property type="component" value="Unassembled WGS sequence"/>
</dbReference>